<feature type="domain" description="KOW" evidence="5">
    <location>
        <begin position="48"/>
        <end position="75"/>
    </location>
</feature>
<gene>
    <name evidence="6" type="ORF">BJ085DRAFT_36493</name>
</gene>
<dbReference type="NCBIfam" id="TIGR01080">
    <property type="entry name" value="rplX_A_E"/>
    <property type="match status" value="1"/>
</dbReference>
<dbReference type="GO" id="GO:0003735">
    <property type="term" value="F:structural constituent of ribosome"/>
    <property type="evidence" value="ECO:0007669"/>
    <property type="project" value="InterPro"/>
</dbReference>
<dbReference type="Pfam" id="PF16906">
    <property type="entry name" value="Ribosomal_L26"/>
    <property type="match status" value="1"/>
</dbReference>
<dbReference type="SMART" id="SM00739">
    <property type="entry name" value="KOW"/>
    <property type="match status" value="1"/>
</dbReference>
<dbReference type="GO" id="GO:0015934">
    <property type="term" value="C:large ribosomal subunit"/>
    <property type="evidence" value="ECO:0007669"/>
    <property type="project" value="InterPro"/>
</dbReference>
<dbReference type="CDD" id="cd06089">
    <property type="entry name" value="KOW_RPL26"/>
    <property type="match status" value="1"/>
</dbReference>
<dbReference type="InterPro" id="IPR005756">
    <property type="entry name" value="Ribosomal_uL24_euk/arc"/>
</dbReference>
<dbReference type="Pfam" id="PF00467">
    <property type="entry name" value="KOW"/>
    <property type="match status" value="1"/>
</dbReference>
<dbReference type="PANTHER" id="PTHR11143">
    <property type="entry name" value="60S RIBOSOMAL PROTEIN L26 FAMILY MEMBER"/>
    <property type="match status" value="1"/>
</dbReference>
<name>A0A4P9ZYF4_9FUNG</name>
<dbReference type="Gene3D" id="2.30.30.30">
    <property type="match status" value="1"/>
</dbReference>
<dbReference type="PROSITE" id="PS01108">
    <property type="entry name" value="RIBOSOMAL_L24"/>
    <property type="match status" value="1"/>
</dbReference>
<dbReference type="AlphaFoldDB" id="A0A4P9ZYF4"/>
<feature type="compositionally biased region" description="Basic residues" evidence="4">
    <location>
        <begin position="8"/>
        <end position="18"/>
    </location>
</feature>
<organism evidence="6 7">
    <name type="scientific">Dimargaris cristalligena</name>
    <dbReference type="NCBI Taxonomy" id="215637"/>
    <lineage>
        <taxon>Eukaryota</taxon>
        <taxon>Fungi</taxon>
        <taxon>Fungi incertae sedis</taxon>
        <taxon>Zoopagomycota</taxon>
        <taxon>Kickxellomycotina</taxon>
        <taxon>Dimargaritomycetes</taxon>
        <taxon>Dimargaritales</taxon>
        <taxon>Dimargaritaceae</taxon>
        <taxon>Dimargaris</taxon>
    </lineage>
</organism>
<dbReference type="STRING" id="215637.A0A4P9ZYF4"/>
<evidence type="ECO:0000259" key="5">
    <source>
        <dbReference type="SMART" id="SM00739"/>
    </source>
</evidence>
<protein>
    <submittedName>
        <fullName evidence="6">Translation protein SH3-like domain-containing protein</fullName>
    </submittedName>
</protein>
<dbReference type="FunFam" id="2.30.30.30:FF:000009">
    <property type="entry name" value="60S ribosomal protein L26"/>
    <property type="match status" value="1"/>
</dbReference>
<evidence type="ECO:0000256" key="4">
    <source>
        <dbReference type="SAM" id="MobiDB-lite"/>
    </source>
</evidence>
<dbReference type="InterPro" id="IPR014722">
    <property type="entry name" value="Rib_uL2_dom2"/>
</dbReference>
<dbReference type="GO" id="GO:0003723">
    <property type="term" value="F:RNA binding"/>
    <property type="evidence" value="ECO:0007669"/>
    <property type="project" value="InterPro"/>
</dbReference>
<evidence type="ECO:0000313" key="7">
    <source>
        <dbReference type="Proteomes" id="UP000268162"/>
    </source>
</evidence>
<dbReference type="GO" id="GO:0006412">
    <property type="term" value="P:translation"/>
    <property type="evidence" value="ECO:0007669"/>
    <property type="project" value="InterPro"/>
</dbReference>
<dbReference type="SUPFAM" id="SSF50104">
    <property type="entry name" value="Translation proteins SH3-like domain"/>
    <property type="match status" value="1"/>
</dbReference>
<dbReference type="Proteomes" id="UP000268162">
    <property type="component" value="Unassembled WGS sequence"/>
</dbReference>
<proteinExistence type="inferred from homology"/>
<evidence type="ECO:0000256" key="1">
    <source>
        <dbReference type="ARBA" id="ARBA00010618"/>
    </source>
</evidence>
<keyword evidence="2" id="KW-0689">Ribosomal protein</keyword>
<evidence type="ECO:0000256" key="2">
    <source>
        <dbReference type="ARBA" id="ARBA00022980"/>
    </source>
</evidence>
<dbReference type="InterPro" id="IPR008991">
    <property type="entry name" value="Translation_prot_SH3-like_sf"/>
</dbReference>
<dbReference type="InterPro" id="IPR005825">
    <property type="entry name" value="Ribosomal_uL24_CS"/>
</dbReference>
<dbReference type="InterPro" id="IPR041988">
    <property type="entry name" value="Ribosomal_uL24_KOW"/>
</dbReference>
<reference evidence="7" key="1">
    <citation type="journal article" date="2018" name="Nat. Microbiol.">
        <title>Leveraging single-cell genomics to expand the fungal tree of life.</title>
        <authorList>
            <person name="Ahrendt S.R."/>
            <person name="Quandt C.A."/>
            <person name="Ciobanu D."/>
            <person name="Clum A."/>
            <person name="Salamov A."/>
            <person name="Andreopoulos B."/>
            <person name="Cheng J.F."/>
            <person name="Woyke T."/>
            <person name="Pelin A."/>
            <person name="Henrissat B."/>
            <person name="Reynolds N.K."/>
            <person name="Benny G.L."/>
            <person name="Smith M.E."/>
            <person name="James T.Y."/>
            <person name="Grigoriev I.V."/>
        </authorList>
    </citation>
    <scope>NUCLEOTIDE SEQUENCE [LARGE SCALE GENOMIC DNA]</scope>
    <source>
        <strain evidence="7">RSA 468</strain>
    </source>
</reference>
<evidence type="ECO:0000313" key="6">
    <source>
        <dbReference type="EMBL" id="RKP38091.1"/>
    </source>
</evidence>
<accession>A0A4P9ZYF4</accession>
<comment type="similarity">
    <text evidence="1">Belongs to the universal ribosomal protein uL24 family.</text>
</comment>
<feature type="region of interest" description="Disordered" evidence="4">
    <location>
        <begin position="1"/>
        <end position="34"/>
    </location>
</feature>
<dbReference type="EMBL" id="ML002405">
    <property type="protein sequence ID" value="RKP38091.1"/>
    <property type="molecule type" value="Genomic_DNA"/>
</dbReference>
<dbReference type="InterPro" id="IPR005824">
    <property type="entry name" value="KOW"/>
</dbReference>
<keyword evidence="7" id="KW-1185">Reference proteome</keyword>
<keyword evidence="3" id="KW-0687">Ribonucleoprotein</keyword>
<sequence>MAYARKVTSSRRKCRKAHFSASSGERRKIMSSSLSKELRAKHQFRTLPIRQDDEVVVVRGTYKGREGRVTEVSRKKFIIHIDRVVREKVNGASSPIGIHPSNVQIIKIKLDNDRKALLERKSADKQKTEEDATAMKE</sequence>
<evidence type="ECO:0000256" key="3">
    <source>
        <dbReference type="ARBA" id="ARBA00023274"/>
    </source>
</evidence>